<accession>A0A2U1UU18</accession>
<keyword evidence="4" id="KW-1185">Reference proteome</keyword>
<dbReference type="RefSeq" id="WP_009113119.1">
    <property type="nucleotide sequence ID" value="NZ_CP034036.1"/>
</dbReference>
<name>A0A2U1UU18_9GAMM</name>
<dbReference type="Proteomes" id="UP000303847">
    <property type="component" value="Chromosome"/>
</dbReference>
<dbReference type="AlphaFoldDB" id="A0A2U1UU18"/>
<evidence type="ECO:0000313" key="2">
    <source>
        <dbReference type="EMBL" id="QCR04924.1"/>
    </source>
</evidence>
<proteinExistence type="predicted"/>
<reference evidence="2 4" key="2">
    <citation type="submission" date="2018-11" db="EMBL/GenBank/DDBJ databases">
        <title>Genome sequences of Brenneria nigrifluens and Brenneria rubrifaciens.</title>
        <authorList>
            <person name="Poret-Peterson A.T."/>
            <person name="McClean A.E."/>
            <person name="Kluepfel D.A."/>
        </authorList>
    </citation>
    <scope>NUCLEOTIDE SEQUENCE [LARGE SCALE GENOMIC DNA]</scope>
    <source>
        <strain evidence="2 4">ATCC 13028</strain>
    </source>
</reference>
<evidence type="ECO:0000313" key="3">
    <source>
        <dbReference type="Proteomes" id="UP000295985"/>
    </source>
</evidence>
<reference evidence="1 3" key="1">
    <citation type="submission" date="2018-04" db="EMBL/GenBank/DDBJ databases">
        <title>Brenneria corticis sp.nov.</title>
        <authorList>
            <person name="Li Y."/>
        </authorList>
    </citation>
    <scope>NUCLEOTIDE SEQUENCE [LARGE SCALE GENOMIC DNA]</scope>
    <source>
        <strain evidence="1 3">LMG 2694</strain>
    </source>
</reference>
<dbReference type="Pfam" id="PF07358">
    <property type="entry name" value="DUF1482"/>
    <property type="match status" value="1"/>
</dbReference>
<organism evidence="1 3">
    <name type="scientific">Brenneria nigrifluens DSM 30175 = ATCC 13028</name>
    <dbReference type="NCBI Taxonomy" id="1121120"/>
    <lineage>
        <taxon>Bacteria</taxon>
        <taxon>Pseudomonadati</taxon>
        <taxon>Pseudomonadota</taxon>
        <taxon>Gammaproteobacteria</taxon>
        <taxon>Enterobacterales</taxon>
        <taxon>Pectobacteriaceae</taxon>
        <taxon>Brenneria</taxon>
    </lineage>
</organism>
<dbReference type="EMBL" id="CP034036">
    <property type="protein sequence ID" value="QCR04924.1"/>
    <property type="molecule type" value="Genomic_DNA"/>
</dbReference>
<dbReference type="Proteomes" id="UP000295985">
    <property type="component" value="Unassembled WGS sequence"/>
</dbReference>
<protein>
    <submittedName>
        <fullName evidence="1">DUF1482 domain-containing protein</fullName>
    </submittedName>
    <submittedName>
        <fullName evidence="2">DUF1482 family protein</fullName>
    </submittedName>
</protein>
<gene>
    <name evidence="1" type="ORF">DDT54_04510</name>
    <name evidence="2" type="ORF">EH206_12475</name>
</gene>
<evidence type="ECO:0000313" key="4">
    <source>
        <dbReference type="Proteomes" id="UP000303847"/>
    </source>
</evidence>
<evidence type="ECO:0000313" key="1">
    <source>
        <dbReference type="EMBL" id="PWC25169.1"/>
    </source>
</evidence>
<dbReference type="EMBL" id="QDKK01000004">
    <property type="protein sequence ID" value="PWC25169.1"/>
    <property type="molecule type" value="Genomic_DNA"/>
</dbReference>
<sequence>MGTLYALVITVCMFGSHCEDAVLEIYESEQTCIDAAFEQRVNGECLAVEGIIRADDQQPAMKF</sequence>
<dbReference type="OrthoDB" id="6420389at2"/>
<dbReference type="InterPro" id="IPR009954">
    <property type="entry name" value="DUF1482"/>
</dbReference>